<reference evidence="1" key="2">
    <citation type="submission" date="2025-08" db="UniProtKB">
        <authorList>
            <consortium name="Ensembl"/>
        </authorList>
    </citation>
    <scope>IDENTIFICATION</scope>
</reference>
<keyword evidence="2" id="KW-1185">Reference proteome</keyword>
<dbReference type="Ensembl" id="ENSPPYT00000043266.1">
    <property type="protein sequence ID" value="ENSPPYP00000030092.1"/>
    <property type="gene ID" value="ENSPPYG00000036047.1"/>
</dbReference>
<name>A0A8I5T6Z2_PONAB</name>
<organism evidence="1 2">
    <name type="scientific">Pongo abelii</name>
    <name type="common">Sumatran orangutan</name>
    <name type="synonym">Pongo pygmaeus abelii</name>
    <dbReference type="NCBI Taxonomy" id="9601"/>
    <lineage>
        <taxon>Eukaryota</taxon>
        <taxon>Metazoa</taxon>
        <taxon>Chordata</taxon>
        <taxon>Craniata</taxon>
        <taxon>Vertebrata</taxon>
        <taxon>Euteleostomi</taxon>
        <taxon>Mammalia</taxon>
        <taxon>Eutheria</taxon>
        <taxon>Euarchontoglires</taxon>
        <taxon>Primates</taxon>
        <taxon>Haplorrhini</taxon>
        <taxon>Catarrhini</taxon>
        <taxon>Hominidae</taxon>
        <taxon>Pongo</taxon>
    </lineage>
</organism>
<evidence type="ECO:0000313" key="1">
    <source>
        <dbReference type="Ensembl" id="ENSPPYP00000030092.1"/>
    </source>
</evidence>
<reference evidence="1" key="3">
    <citation type="submission" date="2025-09" db="UniProtKB">
        <authorList>
            <consortium name="Ensembl"/>
        </authorList>
    </citation>
    <scope>IDENTIFICATION</scope>
</reference>
<evidence type="ECO:0000313" key="2">
    <source>
        <dbReference type="Proteomes" id="UP000001595"/>
    </source>
</evidence>
<dbReference type="OMA" id="MVIMEPR"/>
<dbReference type="GeneTree" id="ENSGT00940000169792"/>
<dbReference type="Proteomes" id="UP000001595">
    <property type="component" value="Chromosome 10"/>
</dbReference>
<accession>A0A8I5T6Z2</accession>
<proteinExistence type="predicted"/>
<sequence>MVIMEPRRLTIIECGCDINMMIDLAKVADLCSTFLEWCMENIKTKKSTIWAILLQLRSLGLSHGKLLTLISWQTGKI</sequence>
<reference evidence="1 2" key="1">
    <citation type="submission" date="2008-02" db="EMBL/GenBank/DDBJ databases">
        <title>A 6x draft sequence assembly of the Pongo pygmaeus abelii genome.</title>
        <authorList>
            <person name="Wilson R.K."/>
            <person name="Mardis E."/>
        </authorList>
    </citation>
    <scope>NUCLEOTIDE SEQUENCE [LARGE SCALE GENOMIC DNA]</scope>
</reference>
<protein>
    <submittedName>
        <fullName evidence="1">Uncharacterized protein</fullName>
    </submittedName>
</protein>
<dbReference type="AlphaFoldDB" id="A0A8I5T6Z2"/>